<evidence type="ECO:0000313" key="3">
    <source>
        <dbReference type="Proteomes" id="UP000008066"/>
    </source>
</evidence>
<dbReference type="OrthoDB" id="3000060at2759"/>
<dbReference type="AlphaFoldDB" id="G0S1M3"/>
<dbReference type="EMBL" id="GL988039">
    <property type="protein sequence ID" value="EGS22933.1"/>
    <property type="molecule type" value="Genomic_DNA"/>
</dbReference>
<reference evidence="2 3" key="1">
    <citation type="journal article" date="2011" name="Cell">
        <title>Insight into structure and assembly of the nuclear pore complex by utilizing the genome of a eukaryotic thermophile.</title>
        <authorList>
            <person name="Amlacher S."/>
            <person name="Sarges P."/>
            <person name="Flemming D."/>
            <person name="van Noort V."/>
            <person name="Kunze R."/>
            <person name="Devos D.P."/>
            <person name="Arumugam M."/>
            <person name="Bork P."/>
            <person name="Hurt E."/>
        </authorList>
    </citation>
    <scope>NUCLEOTIDE SEQUENCE [LARGE SCALE GENOMIC DNA]</scope>
    <source>
        <strain evidence="3">DSM 1495 / CBS 144.50 / IMI 039719</strain>
    </source>
</reference>
<feature type="region of interest" description="Disordered" evidence="1">
    <location>
        <begin position="377"/>
        <end position="397"/>
    </location>
</feature>
<accession>G0S1M3</accession>
<protein>
    <submittedName>
        <fullName evidence="2">Uncharacterized protein</fullName>
    </submittedName>
</protein>
<sequence length="643" mass="71644">MLTALDGSSERQTWVSTLSVKELIEAADKYLSIHDQQGRLPKPLSAGSSGIWHQSKTNHEFKDYILTQIYYEANRALDRNTTLAILSFTPVTPEHDICIDLGKDSISTPDGQLKSAKVYLTAQEIRQAIQRAIDRHGEAFPNKDLNLRVILVTPSALTGGWVCRPWFMGSTTFSQEEDKERVMQVIAKSCGGAFADQLVRLFAEEDGEERSPLLPESERKETLEEHDAMRIYDLLEFRSSNMLLAHFIAKALGLPRRQEHSCRFWGEVNVDDNYYPKFAKALHDVGDFFCHPNLLPGENRNDNSPKFHRPPRWLSETIALTFAPETSREVVSTFIKTTVAPLFELIKATQKRLLTENEAVTRAGQAWLAAISTNLPGPIEHEPAQHDTTPEDNVQEVPHNTPAEHVVDDQSGEQVQPSALGHLDVFEAVDDGQSQEPIQPSTLGYLHAILKKAAHFVAQDAEKLGADLANSIPYEVGFYDPSDLFGESTDCKAGVILIRPIPKNPFENLGPSESGVSENNSREEMPETTEVNEVPQEDTKADIRVADNPSSRPQPQHQSVVIAHGSNTQRSVRFMNGQGSRSSEQYMSAAFQPSDQASQPWAHRDQSASEWEGTYAYNNGIDQTYAGEKVGFIMEVKAWGPAK</sequence>
<evidence type="ECO:0000313" key="2">
    <source>
        <dbReference type="EMBL" id="EGS22933.1"/>
    </source>
</evidence>
<organism evidence="3">
    <name type="scientific">Chaetomium thermophilum (strain DSM 1495 / CBS 144.50 / IMI 039719)</name>
    <name type="common">Thermochaetoides thermophila</name>
    <dbReference type="NCBI Taxonomy" id="759272"/>
    <lineage>
        <taxon>Eukaryota</taxon>
        <taxon>Fungi</taxon>
        <taxon>Dikarya</taxon>
        <taxon>Ascomycota</taxon>
        <taxon>Pezizomycotina</taxon>
        <taxon>Sordariomycetes</taxon>
        <taxon>Sordariomycetidae</taxon>
        <taxon>Sordariales</taxon>
        <taxon>Chaetomiaceae</taxon>
        <taxon>Thermochaetoides</taxon>
    </lineage>
</organism>
<feature type="region of interest" description="Disordered" evidence="1">
    <location>
        <begin position="504"/>
        <end position="538"/>
    </location>
</feature>
<dbReference type="GeneID" id="18255449"/>
<dbReference type="KEGG" id="cthr:CTHT_0014110"/>
<feature type="compositionally biased region" description="Basic and acidic residues" evidence="1">
    <location>
        <begin position="379"/>
        <end position="389"/>
    </location>
</feature>
<proteinExistence type="predicted"/>
<dbReference type="Proteomes" id="UP000008066">
    <property type="component" value="Unassembled WGS sequence"/>
</dbReference>
<dbReference type="HOGENOM" id="CLU_425775_0_0_1"/>
<gene>
    <name evidence="2" type="ORF">CTHT_0014110</name>
</gene>
<evidence type="ECO:0000256" key="1">
    <source>
        <dbReference type="SAM" id="MobiDB-lite"/>
    </source>
</evidence>
<dbReference type="RefSeq" id="XP_006691925.1">
    <property type="nucleotide sequence ID" value="XM_006691862.1"/>
</dbReference>
<name>G0S1M3_CHATD</name>
<keyword evidence="3" id="KW-1185">Reference proteome</keyword>